<dbReference type="PANTHER" id="PTHR47358:SF2">
    <property type="entry name" value="E3 UBIQUITIN-PROTEIN LIGASE HOS1"/>
    <property type="match status" value="1"/>
</dbReference>
<dbReference type="AlphaFoldDB" id="A0A2G2WK32"/>
<protein>
    <submittedName>
        <fullName evidence="1">Uncharacterized protein</fullName>
    </submittedName>
</protein>
<dbReference type="InterPro" id="IPR044718">
    <property type="entry name" value="HOS1"/>
</dbReference>
<name>A0A2G2WK32_CAPBA</name>
<reference evidence="2" key="2">
    <citation type="journal article" date="2017" name="J. Anim. Genet.">
        <title>Multiple reference genome sequences of hot pepper reveal the massive evolution of plant disease resistance genes by retroduplication.</title>
        <authorList>
            <person name="Kim S."/>
            <person name="Park J."/>
            <person name="Yeom S.-I."/>
            <person name="Kim Y.-M."/>
            <person name="Seo E."/>
            <person name="Kim K.-T."/>
            <person name="Kim M.-S."/>
            <person name="Lee J.M."/>
            <person name="Cheong K."/>
            <person name="Shin H.-S."/>
            <person name="Kim S.-B."/>
            <person name="Han K."/>
            <person name="Lee J."/>
            <person name="Park M."/>
            <person name="Lee H.-A."/>
            <person name="Lee H.-Y."/>
            <person name="Lee Y."/>
            <person name="Oh S."/>
            <person name="Lee J.H."/>
            <person name="Choi E."/>
            <person name="Choi E."/>
            <person name="Lee S.E."/>
            <person name="Jeon J."/>
            <person name="Kim H."/>
            <person name="Choi G."/>
            <person name="Song H."/>
            <person name="Lee J."/>
            <person name="Lee S.-C."/>
            <person name="Kwon J.-K."/>
            <person name="Lee H.-Y."/>
            <person name="Koo N."/>
            <person name="Hong Y."/>
            <person name="Kim R.W."/>
            <person name="Kang W.-H."/>
            <person name="Huh J.H."/>
            <person name="Kang B.-C."/>
            <person name="Yang T.-J."/>
            <person name="Lee Y.-H."/>
            <person name="Bennetzen J.L."/>
            <person name="Choi D."/>
        </authorList>
    </citation>
    <scope>NUCLEOTIDE SEQUENCE [LARGE SCALE GENOMIC DNA]</scope>
    <source>
        <strain evidence="2">cv. PBC81</strain>
    </source>
</reference>
<proteinExistence type="predicted"/>
<evidence type="ECO:0000313" key="2">
    <source>
        <dbReference type="Proteomes" id="UP000224567"/>
    </source>
</evidence>
<reference evidence="1 2" key="1">
    <citation type="journal article" date="2017" name="Genome Biol.">
        <title>New reference genome sequences of hot pepper reveal the massive evolution of plant disease-resistance genes by retroduplication.</title>
        <authorList>
            <person name="Kim S."/>
            <person name="Park J."/>
            <person name="Yeom S.I."/>
            <person name="Kim Y.M."/>
            <person name="Seo E."/>
            <person name="Kim K.T."/>
            <person name="Kim M.S."/>
            <person name="Lee J.M."/>
            <person name="Cheong K."/>
            <person name="Shin H.S."/>
            <person name="Kim S.B."/>
            <person name="Han K."/>
            <person name="Lee J."/>
            <person name="Park M."/>
            <person name="Lee H.A."/>
            <person name="Lee H.Y."/>
            <person name="Lee Y."/>
            <person name="Oh S."/>
            <person name="Lee J.H."/>
            <person name="Choi E."/>
            <person name="Choi E."/>
            <person name="Lee S.E."/>
            <person name="Jeon J."/>
            <person name="Kim H."/>
            <person name="Choi G."/>
            <person name="Song H."/>
            <person name="Lee J."/>
            <person name="Lee S.C."/>
            <person name="Kwon J.K."/>
            <person name="Lee H.Y."/>
            <person name="Koo N."/>
            <person name="Hong Y."/>
            <person name="Kim R.W."/>
            <person name="Kang W.H."/>
            <person name="Huh J.H."/>
            <person name="Kang B.C."/>
            <person name="Yang T.J."/>
            <person name="Lee Y.H."/>
            <person name="Bennetzen J.L."/>
            <person name="Choi D."/>
        </authorList>
    </citation>
    <scope>NUCLEOTIDE SEQUENCE [LARGE SCALE GENOMIC DNA]</scope>
    <source>
        <strain evidence="2">cv. PBC81</strain>
    </source>
</reference>
<dbReference type="STRING" id="33114.A0A2G2WK32"/>
<comment type="caution">
    <text evidence="1">The sequence shown here is derived from an EMBL/GenBank/DDBJ whole genome shotgun (WGS) entry which is preliminary data.</text>
</comment>
<accession>A0A2G2WK32</accession>
<dbReference type="Proteomes" id="UP000224567">
    <property type="component" value="Unassembled WGS sequence"/>
</dbReference>
<keyword evidence="2" id="KW-1185">Reference proteome</keyword>
<dbReference type="EMBL" id="MLFT02000006">
    <property type="protein sequence ID" value="PHT45572.1"/>
    <property type="molecule type" value="Genomic_DNA"/>
</dbReference>
<gene>
    <name evidence="1" type="ORF">CQW23_14730</name>
</gene>
<sequence length="157" mass="17933">MSKLKENLSLFLKFSVKLGDISNVIDVLESSFKDSLSAKLHDLHHLQECILKTKQCIRHEFLENAKSRHKNFESWRALIRERKSAAIKHAWPDSVSHSDEYNASTLFIEDALSNIEAAEQGDLDDHEKEMALAYLQKDGVSLYSRSKNTGNGWMLSI</sequence>
<evidence type="ECO:0000313" key="1">
    <source>
        <dbReference type="EMBL" id="PHT45572.1"/>
    </source>
</evidence>
<organism evidence="1 2">
    <name type="scientific">Capsicum baccatum</name>
    <name type="common">Peruvian pepper</name>
    <dbReference type="NCBI Taxonomy" id="33114"/>
    <lineage>
        <taxon>Eukaryota</taxon>
        <taxon>Viridiplantae</taxon>
        <taxon>Streptophyta</taxon>
        <taxon>Embryophyta</taxon>
        <taxon>Tracheophyta</taxon>
        <taxon>Spermatophyta</taxon>
        <taxon>Magnoliopsida</taxon>
        <taxon>eudicotyledons</taxon>
        <taxon>Gunneridae</taxon>
        <taxon>Pentapetalae</taxon>
        <taxon>asterids</taxon>
        <taxon>lamiids</taxon>
        <taxon>Solanales</taxon>
        <taxon>Solanaceae</taxon>
        <taxon>Solanoideae</taxon>
        <taxon>Capsiceae</taxon>
        <taxon>Capsicum</taxon>
    </lineage>
</organism>
<dbReference type="GO" id="GO:0004842">
    <property type="term" value="F:ubiquitin-protein transferase activity"/>
    <property type="evidence" value="ECO:0007669"/>
    <property type="project" value="InterPro"/>
</dbReference>
<dbReference type="GO" id="GO:0016567">
    <property type="term" value="P:protein ubiquitination"/>
    <property type="evidence" value="ECO:0007669"/>
    <property type="project" value="InterPro"/>
</dbReference>
<dbReference type="OrthoDB" id="20729at2759"/>
<dbReference type="PANTHER" id="PTHR47358">
    <property type="entry name" value="E3 UBIQUITIN-PROTEIN LIGASE HOS1"/>
    <property type="match status" value="1"/>
</dbReference>